<evidence type="ECO:0000313" key="3">
    <source>
        <dbReference type="Proteomes" id="UP000694866"/>
    </source>
</evidence>
<keyword evidence="3" id="KW-1185">Reference proteome</keyword>
<name>A0A9R1U512_9HYME</name>
<organism evidence="3 4">
    <name type="scientific">Fopius arisanus</name>
    <dbReference type="NCBI Taxonomy" id="64838"/>
    <lineage>
        <taxon>Eukaryota</taxon>
        <taxon>Metazoa</taxon>
        <taxon>Ecdysozoa</taxon>
        <taxon>Arthropoda</taxon>
        <taxon>Hexapoda</taxon>
        <taxon>Insecta</taxon>
        <taxon>Pterygota</taxon>
        <taxon>Neoptera</taxon>
        <taxon>Endopterygota</taxon>
        <taxon>Hymenoptera</taxon>
        <taxon>Apocrita</taxon>
        <taxon>Ichneumonoidea</taxon>
        <taxon>Braconidae</taxon>
        <taxon>Opiinae</taxon>
        <taxon>Fopius</taxon>
    </lineage>
</organism>
<dbReference type="AlphaFoldDB" id="A0A9R1U512"/>
<dbReference type="RefSeq" id="XP_011307321.1">
    <property type="nucleotide sequence ID" value="XM_011309019.1"/>
</dbReference>
<dbReference type="Pfam" id="PF24768">
    <property type="entry name" value="ARM_ARMC5"/>
    <property type="match status" value="1"/>
</dbReference>
<dbReference type="SUPFAM" id="SSF48371">
    <property type="entry name" value="ARM repeat"/>
    <property type="match status" value="1"/>
</dbReference>
<dbReference type="GeneID" id="105269045"/>
<dbReference type="SUPFAM" id="SSF54695">
    <property type="entry name" value="POZ domain"/>
    <property type="match status" value="1"/>
</dbReference>
<dbReference type="PANTHER" id="PTHR23312:SF8">
    <property type="entry name" value="ARMADILLO REPEAT-CONTAINING PROTEIN 5"/>
    <property type="match status" value="1"/>
</dbReference>
<proteinExistence type="predicted"/>
<sequence length="884" mass="98770">MGGRDDRGRRLGEGAIVKELDGYFSSRDKAGILGVLKRVKEDSRVFEGFLKNGGLKVLVGVLKVQNTRILDYALSILANAYLKSWVREETKIPKLPENLLWILQNLPPGPTLHCRACRLIGNMCLSKRHSESLCALGILPTLLTVLKSPSTPQTHSMAIRAVRNIWESHKTSQTDVIDSELIKEVMTILIASSNRYTSDPTQSKYKDLSETCLKALKVLLDPQDIRISKQINSPTNFNFIVDLCTSNQRCAIQLLHKLTRTAENRPDLGTCGAIDFLITFLKTINPESSLNSVTYEVITSLCLFSRESVNRAKIRDCGGLEVMLGLLEDEEKVKHHHMLLCALTQFVGDENSIEVMIKSGVVGVIVRMLNRMVLDVRLEEKGRKRSAEVMSPEGRTGSKINRTSTERFSLDFYSSRWSPRSANSPSSSPSGSPPLPSCDFNDNDEENYSPVCSEAEDCPENEDAKSTATRDEIDSLNSFVCSSIGKEDSQQVEREEECPVMSTGMSVSHMWTLQLLARLTFWERPVEGLANPITIQAITAYIEASKNTDALPILNRIIDNHVYFLPLLLQGFVFDVQSLCNCKEYLRIFSKSAESGGAFGDLSTILRRGRDTQKFMVALSVPFLLRSRDKLRTLMTEYGGLELMFQLLRDETHEMNENAVYSVCQLAEALGVRPTGPNDHSDVLALGGDGGEDHGSQVKRIRSGGRESPVVFELDDGGTVEACRRVLCGKSEAFSAMLEGRFFEAGQARVRLHHVSTQGLSVLCNLASGKLSLTSKKPSEKLEIEALLDAVLLADKFLMFDESESLTETSVSELSHRNLSRAWNWARTNGCSEFRNCCVKHFLTSRTSSREDRLQSFKDFSSGRHFREFLEDIRDIIIEKLSIR</sequence>
<dbReference type="GO" id="GO:0009653">
    <property type="term" value="P:anatomical structure morphogenesis"/>
    <property type="evidence" value="ECO:0007669"/>
    <property type="project" value="TreeGrafter"/>
</dbReference>
<dbReference type="Gene3D" id="1.25.10.10">
    <property type="entry name" value="Leucine-rich Repeat Variant"/>
    <property type="match status" value="2"/>
</dbReference>
<feature type="region of interest" description="Disordered" evidence="1">
    <location>
        <begin position="382"/>
        <end position="401"/>
    </location>
</feature>
<feature type="region of interest" description="Disordered" evidence="1">
    <location>
        <begin position="416"/>
        <end position="469"/>
    </location>
</feature>
<evidence type="ECO:0000256" key="1">
    <source>
        <dbReference type="SAM" id="MobiDB-lite"/>
    </source>
</evidence>
<dbReference type="Proteomes" id="UP000694866">
    <property type="component" value="Unplaced"/>
</dbReference>
<dbReference type="Gene3D" id="3.30.710.10">
    <property type="entry name" value="Potassium Channel Kv1.1, Chain A"/>
    <property type="match status" value="1"/>
</dbReference>
<dbReference type="InterPro" id="IPR055445">
    <property type="entry name" value="ARM_ARMC5"/>
</dbReference>
<evidence type="ECO:0000259" key="2">
    <source>
        <dbReference type="Pfam" id="PF24768"/>
    </source>
</evidence>
<dbReference type="CTD" id="43513"/>
<feature type="compositionally biased region" description="Low complexity" evidence="1">
    <location>
        <begin position="416"/>
        <end position="430"/>
    </location>
</feature>
<dbReference type="InterPro" id="IPR016024">
    <property type="entry name" value="ARM-type_fold"/>
</dbReference>
<protein>
    <submittedName>
        <fullName evidence="4">Armadillo repeat-containing protein 5</fullName>
    </submittedName>
</protein>
<dbReference type="KEGG" id="fas:105269045"/>
<dbReference type="InterPro" id="IPR011333">
    <property type="entry name" value="SKP1/BTB/POZ_sf"/>
</dbReference>
<gene>
    <name evidence="4" type="primary">Rnb</name>
</gene>
<dbReference type="PANTHER" id="PTHR23312">
    <property type="entry name" value="ARMC5 ARMADILLO REPEAT-CONTAINING -RELATED"/>
    <property type="match status" value="1"/>
</dbReference>
<dbReference type="SMART" id="SM00185">
    <property type="entry name" value="ARM"/>
    <property type="match status" value="3"/>
</dbReference>
<evidence type="ECO:0000313" key="4">
    <source>
        <dbReference type="RefSeq" id="XP_011307321.1"/>
    </source>
</evidence>
<dbReference type="OrthoDB" id="6086604at2759"/>
<dbReference type="InterPro" id="IPR011989">
    <property type="entry name" value="ARM-like"/>
</dbReference>
<dbReference type="GO" id="GO:0005829">
    <property type="term" value="C:cytosol"/>
    <property type="evidence" value="ECO:0007669"/>
    <property type="project" value="TreeGrafter"/>
</dbReference>
<dbReference type="InterPro" id="IPR000225">
    <property type="entry name" value="Armadillo"/>
</dbReference>
<accession>A0A9R1U512</accession>
<feature type="domain" description="ARMC5-like ARM-repeats" evidence="2">
    <location>
        <begin position="68"/>
        <end position="364"/>
    </location>
</feature>
<reference evidence="4" key="1">
    <citation type="submission" date="2025-08" db="UniProtKB">
        <authorList>
            <consortium name="RefSeq"/>
        </authorList>
    </citation>
    <scope>IDENTIFICATION</scope>
    <source>
        <strain evidence="4">USDA-PBARC FA_bdor</strain>
        <tissue evidence="4">Whole organism</tissue>
    </source>
</reference>